<protein>
    <recommendedName>
        <fullName evidence="3">Peptidase S26 domain-containing protein</fullName>
    </recommendedName>
</protein>
<dbReference type="InterPro" id="IPR000223">
    <property type="entry name" value="Pept_S26A_signal_pept_1"/>
</dbReference>
<evidence type="ECO:0000259" key="3">
    <source>
        <dbReference type="Pfam" id="PF10502"/>
    </source>
</evidence>
<dbReference type="InterPro" id="IPR019757">
    <property type="entry name" value="Pept_S26A_signal_pept_1_Lys-AS"/>
</dbReference>
<feature type="non-terminal residue" evidence="4">
    <location>
        <position position="126"/>
    </location>
</feature>
<dbReference type="Gene3D" id="2.10.109.10">
    <property type="entry name" value="Umud Fragment, subunit A"/>
    <property type="match status" value="1"/>
</dbReference>
<dbReference type="GO" id="GO:0004252">
    <property type="term" value="F:serine-type endopeptidase activity"/>
    <property type="evidence" value="ECO:0007669"/>
    <property type="project" value="InterPro"/>
</dbReference>
<name>A0A382SN02_9ZZZZ</name>
<comment type="similarity">
    <text evidence="1">Belongs to the peptidase S26 family.</text>
</comment>
<dbReference type="Pfam" id="PF10502">
    <property type="entry name" value="Peptidase_S26"/>
    <property type="match status" value="1"/>
</dbReference>
<dbReference type="PANTHER" id="PTHR43390:SF1">
    <property type="entry name" value="CHLOROPLAST PROCESSING PEPTIDASE"/>
    <property type="match status" value="1"/>
</dbReference>
<evidence type="ECO:0000313" key="4">
    <source>
        <dbReference type="EMBL" id="SVD10291.1"/>
    </source>
</evidence>
<dbReference type="PANTHER" id="PTHR43390">
    <property type="entry name" value="SIGNAL PEPTIDASE I"/>
    <property type="match status" value="1"/>
</dbReference>
<gene>
    <name evidence="4" type="ORF">METZ01_LOCUS363145</name>
</gene>
<dbReference type="GO" id="GO:0016020">
    <property type="term" value="C:membrane"/>
    <property type="evidence" value="ECO:0007669"/>
    <property type="project" value="InterPro"/>
</dbReference>
<keyword evidence="2" id="KW-0378">Hydrolase</keyword>
<dbReference type="CDD" id="cd06530">
    <property type="entry name" value="S26_SPase_I"/>
    <property type="match status" value="1"/>
</dbReference>
<evidence type="ECO:0000256" key="1">
    <source>
        <dbReference type="ARBA" id="ARBA00009370"/>
    </source>
</evidence>
<dbReference type="GO" id="GO:0006465">
    <property type="term" value="P:signal peptide processing"/>
    <property type="evidence" value="ECO:0007669"/>
    <property type="project" value="InterPro"/>
</dbReference>
<proteinExistence type="inferred from homology"/>
<reference evidence="4" key="1">
    <citation type="submission" date="2018-05" db="EMBL/GenBank/DDBJ databases">
        <authorList>
            <person name="Lanie J.A."/>
            <person name="Ng W.-L."/>
            <person name="Kazmierczak K.M."/>
            <person name="Andrzejewski T.M."/>
            <person name="Davidsen T.M."/>
            <person name="Wayne K.J."/>
            <person name="Tettelin H."/>
            <person name="Glass J.I."/>
            <person name="Rusch D."/>
            <person name="Podicherti R."/>
            <person name="Tsui H.-C.T."/>
            <person name="Winkler M.E."/>
        </authorList>
    </citation>
    <scope>NUCLEOTIDE SEQUENCE</scope>
</reference>
<organism evidence="4">
    <name type="scientific">marine metagenome</name>
    <dbReference type="NCBI Taxonomy" id="408172"/>
    <lineage>
        <taxon>unclassified sequences</taxon>
        <taxon>metagenomes</taxon>
        <taxon>ecological metagenomes</taxon>
    </lineage>
</organism>
<accession>A0A382SN02</accession>
<dbReference type="EMBL" id="UINC01129716">
    <property type="protein sequence ID" value="SVD10291.1"/>
    <property type="molecule type" value="Genomic_DNA"/>
</dbReference>
<dbReference type="NCBIfam" id="TIGR02227">
    <property type="entry name" value="sigpep_I_bact"/>
    <property type="match status" value="1"/>
</dbReference>
<dbReference type="InterPro" id="IPR019533">
    <property type="entry name" value="Peptidase_S26"/>
</dbReference>
<feature type="domain" description="Peptidase S26" evidence="3">
    <location>
        <begin position="1"/>
        <end position="123"/>
    </location>
</feature>
<dbReference type="SUPFAM" id="SSF51306">
    <property type="entry name" value="LexA/Signal peptidase"/>
    <property type="match status" value="1"/>
</dbReference>
<dbReference type="PROSITE" id="PS00760">
    <property type="entry name" value="SPASE_I_2"/>
    <property type="match status" value="1"/>
</dbReference>
<dbReference type="PRINTS" id="PR00727">
    <property type="entry name" value="LEADERPTASE"/>
</dbReference>
<dbReference type="AlphaFoldDB" id="A0A382SN02"/>
<dbReference type="InterPro" id="IPR036286">
    <property type="entry name" value="LexA/Signal_pep-like_sf"/>
</dbReference>
<sequence>MLPLLRDGESVLVARPRFTWNKLRRGDVVVFERPGGQGGVYIKRIAGLPGEDVRITGGLVYLDGNLLGENFVQGVPTADTKEWFNGPDEYFLLGDNRGDSDDSRAFGPVAGELIMGRAWLRCWPPS</sequence>
<evidence type="ECO:0000256" key="2">
    <source>
        <dbReference type="ARBA" id="ARBA00022801"/>
    </source>
</evidence>